<proteinExistence type="predicted"/>
<keyword evidence="1" id="KW-1133">Transmembrane helix</keyword>
<dbReference type="GeneID" id="42800953"/>
<gene>
    <name evidence="3" type="ORF">D1869_06870</name>
    <name evidence="2" type="ORF">HNQ62_000354</name>
</gene>
<evidence type="ECO:0000256" key="1">
    <source>
        <dbReference type="SAM" id="Phobius"/>
    </source>
</evidence>
<organism evidence="3 4">
    <name type="scientific">Sulfurisphaera ohwakuensis</name>
    <dbReference type="NCBI Taxonomy" id="69656"/>
    <lineage>
        <taxon>Archaea</taxon>
        <taxon>Thermoproteota</taxon>
        <taxon>Thermoprotei</taxon>
        <taxon>Sulfolobales</taxon>
        <taxon>Sulfolobaceae</taxon>
        <taxon>Sulfurisphaera</taxon>
    </lineage>
</organism>
<dbReference type="OrthoDB" id="41989at2157"/>
<dbReference type="RefSeq" id="WP_156014478.1">
    <property type="nucleotide sequence ID" value="NZ_CP045484.1"/>
</dbReference>
<dbReference type="EMBL" id="CP045484">
    <property type="protein sequence ID" value="QGR16928.1"/>
    <property type="molecule type" value="Genomic_DNA"/>
</dbReference>
<evidence type="ECO:0000313" key="2">
    <source>
        <dbReference type="EMBL" id="MBB5252636.1"/>
    </source>
</evidence>
<dbReference type="KEGG" id="soh:D1869_06870"/>
<feature type="transmembrane region" description="Helical" evidence="1">
    <location>
        <begin position="6"/>
        <end position="25"/>
    </location>
</feature>
<dbReference type="Proteomes" id="UP000582213">
    <property type="component" value="Unassembled WGS sequence"/>
</dbReference>
<dbReference type="Proteomes" id="UP000427373">
    <property type="component" value="Chromosome"/>
</dbReference>
<reference evidence="2 5" key="2">
    <citation type="submission" date="2020-08" db="EMBL/GenBank/DDBJ databases">
        <title>Genomic Encyclopedia of Type Strains, Phase IV (KMG-IV): sequencing the most valuable type-strain genomes for metagenomic binning, comparative biology and taxonomic classification.</title>
        <authorList>
            <person name="Goeker M."/>
        </authorList>
    </citation>
    <scope>NUCLEOTIDE SEQUENCE [LARGE SCALE GENOMIC DNA]</scope>
    <source>
        <strain evidence="2 5">DSM 12421</strain>
    </source>
</reference>
<keyword evidence="1" id="KW-0812">Transmembrane</keyword>
<name>A0A650CGQ6_SULOH</name>
<keyword evidence="1" id="KW-0472">Membrane</keyword>
<reference evidence="3 4" key="1">
    <citation type="submission" date="2019-10" db="EMBL/GenBank/DDBJ databases">
        <title>Genome Sequences from Six Type Strain Members of the Archaeal Family Sulfolobaceae: Acidianus ambivalens, Acidianus infernus, Metallosphaera prunae, Stygiolobus azoricus, Sulfolobus metallicus, and Sulfurisphaera ohwakuensis.</title>
        <authorList>
            <person name="Counts J.A."/>
            <person name="Kelly R.M."/>
        </authorList>
    </citation>
    <scope>NUCLEOTIDE SEQUENCE [LARGE SCALE GENOMIC DNA]</scope>
    <source>
        <strain evidence="3 4">TA-1</strain>
    </source>
</reference>
<sequence>MVISIVIVTMIILFIIIFLLGLINAPNLNIPSKTENDESSSASLNVSTFIQKAQKLYLYSLNNSKVCPPDLVNISSAAFLSLKVINNTTMFFNNSEYRFVVLNQSGGSAHIENYIISYYGGWVVNSTITYSGGYPIFFTVKLDNGTTVGRFTHYVIAFQISSFSVFVQLNRIGDLYFLFINYSNCSNKIQSVWIALAPIS</sequence>
<evidence type="ECO:0000313" key="4">
    <source>
        <dbReference type="Proteomes" id="UP000427373"/>
    </source>
</evidence>
<evidence type="ECO:0000313" key="5">
    <source>
        <dbReference type="Proteomes" id="UP000582213"/>
    </source>
</evidence>
<accession>A0A650CGQ6</accession>
<protein>
    <submittedName>
        <fullName evidence="2">Competence protein ComGC</fullName>
    </submittedName>
</protein>
<evidence type="ECO:0000313" key="3">
    <source>
        <dbReference type="EMBL" id="QGR16928.1"/>
    </source>
</evidence>
<dbReference type="AlphaFoldDB" id="A0A650CGQ6"/>
<keyword evidence="4" id="KW-1185">Reference proteome</keyword>
<dbReference type="EMBL" id="JACHFY010000001">
    <property type="protein sequence ID" value="MBB5252636.1"/>
    <property type="molecule type" value="Genomic_DNA"/>
</dbReference>